<dbReference type="SMART" id="SM00385">
    <property type="entry name" value="CYCLIN"/>
    <property type="match status" value="1"/>
</dbReference>
<dbReference type="GO" id="GO:0000131">
    <property type="term" value="C:incipient cellular bud site"/>
    <property type="evidence" value="ECO:0007669"/>
    <property type="project" value="UniProtKB-ARBA"/>
</dbReference>
<sequence>MFDYDALLQFNRKPVSQEMIQFLATSTASIIQIRQNSNQTHGCQLPELFTFIKKVVIQSNVQTPTLMATTVYLNKLKNIIPTNVYGIETTRHRIFLGCLILAAKTLNDSSPWNKHWSTYTEGLLKVREVNTIERELLEYFNWDVKITSSDLINALAHFLVPIKEQLSRQKRQEVLLFNAPSPGRLKEYINHRRPVSHSRSSSAMSIPSLTSMVTVSTTESRSSALAKLLPPVPLMVLDNFNKENHAPSKNSGDTHHNFTTLSQKKVHSTDHIGASSSPSPLNLQTTLHKPTVHQRLNFTRKGWSSFFKQ</sequence>
<dbReference type="CDD" id="cd20557">
    <property type="entry name" value="CYCLIN_ScPCL1-like"/>
    <property type="match status" value="1"/>
</dbReference>
<dbReference type="PIRSF" id="PIRSF016511">
    <property type="entry name" value="Cyclin_Pcl"/>
    <property type="match status" value="1"/>
</dbReference>
<dbReference type="Pfam" id="PF00134">
    <property type="entry name" value="Cyclin_N"/>
    <property type="match status" value="1"/>
</dbReference>
<dbReference type="GO" id="GO:0019901">
    <property type="term" value="F:protein kinase binding"/>
    <property type="evidence" value="ECO:0007669"/>
    <property type="project" value="InterPro"/>
</dbReference>
<dbReference type="InterPro" id="IPR013922">
    <property type="entry name" value="Cyclin_PHO80-like"/>
</dbReference>
<dbReference type="GO" id="GO:0051301">
    <property type="term" value="P:cell division"/>
    <property type="evidence" value="ECO:0007669"/>
    <property type="project" value="UniProtKB-KW"/>
</dbReference>
<dbReference type="GO" id="GO:0032878">
    <property type="term" value="P:regulation of establishment or maintenance of cell polarity"/>
    <property type="evidence" value="ECO:0007669"/>
    <property type="project" value="UniProtKB-ARBA"/>
</dbReference>
<dbReference type="InterPro" id="IPR006671">
    <property type="entry name" value="Cyclin_N"/>
</dbReference>
<dbReference type="InterPro" id="IPR013763">
    <property type="entry name" value="Cyclin-like_dom"/>
</dbReference>
<dbReference type="PANTHER" id="PTHR15615:SF10">
    <property type="entry name" value="PHO85 CYCLIN-2-RELATED"/>
    <property type="match status" value="1"/>
</dbReference>
<name>A0AA35NQF1_SACK1</name>
<dbReference type="GO" id="GO:0016538">
    <property type="term" value="F:cyclin-dependent protein serine/threonine kinase regulator activity"/>
    <property type="evidence" value="ECO:0007669"/>
    <property type="project" value="TreeGrafter"/>
</dbReference>
<dbReference type="EMBL" id="OX365899">
    <property type="protein sequence ID" value="CAI4057217.1"/>
    <property type="molecule type" value="Genomic_DNA"/>
</dbReference>
<accession>A0AA35NQF1</accession>
<dbReference type="Gene3D" id="1.10.472.10">
    <property type="entry name" value="Cyclin-like"/>
    <property type="match status" value="1"/>
</dbReference>
<dbReference type="Proteomes" id="UP001162087">
    <property type="component" value="Chromosome 4"/>
</dbReference>
<dbReference type="GO" id="GO:0051726">
    <property type="term" value="P:regulation of cell cycle"/>
    <property type="evidence" value="ECO:0007669"/>
    <property type="project" value="InterPro"/>
</dbReference>
<dbReference type="GO" id="GO:0000307">
    <property type="term" value="C:cyclin-dependent protein kinase holoenzyme complex"/>
    <property type="evidence" value="ECO:0007669"/>
    <property type="project" value="UniProtKB-ARBA"/>
</dbReference>
<protein>
    <submittedName>
        <fullName evidence="1">Uncharacterized protein</fullName>
    </submittedName>
</protein>
<gene>
    <name evidence="1" type="primary">SKDI04G0670</name>
    <name evidence="1" type="ORF">SKDI_04G0670</name>
</gene>
<dbReference type="SUPFAM" id="SSF47954">
    <property type="entry name" value="Cyclin-like"/>
    <property type="match status" value="1"/>
</dbReference>
<evidence type="ECO:0000313" key="1">
    <source>
        <dbReference type="EMBL" id="CAI4057217.1"/>
    </source>
</evidence>
<evidence type="ECO:0000313" key="2">
    <source>
        <dbReference type="Proteomes" id="UP001162087"/>
    </source>
</evidence>
<dbReference type="InterPro" id="IPR036915">
    <property type="entry name" value="Cyclin-like_sf"/>
</dbReference>
<dbReference type="GO" id="GO:0005634">
    <property type="term" value="C:nucleus"/>
    <property type="evidence" value="ECO:0007669"/>
    <property type="project" value="TreeGrafter"/>
</dbReference>
<proteinExistence type="predicted"/>
<dbReference type="PANTHER" id="PTHR15615">
    <property type="match status" value="1"/>
</dbReference>
<organism evidence="1 2">
    <name type="scientific">Saccharomyces kudriavzevii (strain ATCC MYA-4449 / AS 2.2408 / CBS 8840 / NBRC 1802 / NCYC 2889)</name>
    <name type="common">Yeast</name>
    <dbReference type="NCBI Taxonomy" id="226230"/>
    <lineage>
        <taxon>Eukaryota</taxon>
        <taxon>Fungi</taxon>
        <taxon>Dikarya</taxon>
        <taxon>Ascomycota</taxon>
        <taxon>Saccharomycotina</taxon>
        <taxon>Saccharomycetes</taxon>
        <taxon>Saccharomycetales</taxon>
        <taxon>Saccharomycetaceae</taxon>
        <taxon>Saccharomyces</taxon>
    </lineage>
</organism>
<reference evidence="1" key="1">
    <citation type="submission" date="2022-10" db="EMBL/GenBank/DDBJ databases">
        <authorList>
            <person name="Byrne P K."/>
        </authorList>
    </citation>
    <scope>NUCLEOTIDE SEQUENCE</scope>
    <source>
        <strain evidence="1">IFO1802</strain>
    </source>
</reference>
<dbReference type="OrthoDB" id="10250320at2759"/>
<keyword evidence="2" id="KW-1185">Reference proteome</keyword>
<dbReference type="InterPro" id="IPR012104">
    <property type="entry name" value="PHO85_cyclin_1/2/9"/>
</dbReference>